<keyword evidence="3" id="KW-1185">Reference proteome</keyword>
<keyword evidence="1" id="KW-0472">Membrane</keyword>
<organism evidence="2 3">
    <name type="scientific">Dyella mobilis</name>
    <dbReference type="NCBI Taxonomy" id="1849582"/>
    <lineage>
        <taxon>Bacteria</taxon>
        <taxon>Pseudomonadati</taxon>
        <taxon>Pseudomonadota</taxon>
        <taxon>Gammaproteobacteria</taxon>
        <taxon>Lysobacterales</taxon>
        <taxon>Rhodanobacteraceae</taxon>
        <taxon>Dyella</taxon>
    </lineage>
</organism>
<evidence type="ECO:0000256" key="1">
    <source>
        <dbReference type="SAM" id="Phobius"/>
    </source>
</evidence>
<evidence type="ECO:0000313" key="3">
    <source>
        <dbReference type="Proteomes" id="UP001430193"/>
    </source>
</evidence>
<feature type="transmembrane region" description="Helical" evidence="1">
    <location>
        <begin position="6"/>
        <end position="30"/>
    </location>
</feature>
<proteinExistence type="predicted"/>
<dbReference type="Proteomes" id="UP001430193">
    <property type="component" value="Unassembled WGS sequence"/>
</dbReference>
<dbReference type="RefSeq" id="WP_204632207.1">
    <property type="nucleotide sequence ID" value="NZ_BSOC01000002.1"/>
</dbReference>
<gene>
    <name evidence="2" type="ORF">ISS99_13990</name>
</gene>
<evidence type="ECO:0000313" key="2">
    <source>
        <dbReference type="EMBL" id="MBM7130645.1"/>
    </source>
</evidence>
<keyword evidence="1" id="KW-1133">Transmembrane helix</keyword>
<keyword evidence="1" id="KW-0812">Transmembrane</keyword>
<feature type="transmembrane region" description="Helical" evidence="1">
    <location>
        <begin position="87"/>
        <end position="106"/>
    </location>
</feature>
<accession>A0ABS2KIC8</accession>
<protein>
    <submittedName>
        <fullName evidence="2">Uncharacterized protein</fullName>
    </submittedName>
</protein>
<name>A0ABS2KIC8_9GAMM</name>
<comment type="caution">
    <text evidence="2">The sequence shown here is derived from an EMBL/GenBank/DDBJ whole genome shotgun (WGS) entry which is preliminary data.</text>
</comment>
<sequence>MPTIFAYAIVIFIPILFLSAISYYVVLFILKNKLKRHGADIWADFRNNAKPFESELATTYKIIMDRRAGQGMRSSERALAKAAKCNLYVSMSLFMVALAVGLYASVNK</sequence>
<reference evidence="2" key="1">
    <citation type="submission" date="2020-10" db="EMBL/GenBank/DDBJ databases">
        <title>Phylogeny of dyella-like bacteria.</title>
        <authorList>
            <person name="Fu J."/>
        </authorList>
    </citation>
    <scope>NUCLEOTIDE SEQUENCE</scope>
    <source>
        <strain evidence="2">DHON07</strain>
    </source>
</reference>
<dbReference type="EMBL" id="JADIKF010000039">
    <property type="protein sequence ID" value="MBM7130645.1"/>
    <property type="molecule type" value="Genomic_DNA"/>
</dbReference>